<keyword evidence="4" id="KW-0472">Membrane</keyword>
<dbReference type="GeneID" id="92382280"/>
<comment type="similarity">
    <text evidence="2">Belongs to the VAC14 family.</text>
</comment>
<dbReference type="SUPFAM" id="SSF48371">
    <property type="entry name" value="ARM repeat"/>
    <property type="match status" value="1"/>
</dbReference>
<dbReference type="PANTHER" id="PTHR16023:SF0">
    <property type="entry name" value="PROTEIN VAC14 HOMOLOG"/>
    <property type="match status" value="1"/>
</dbReference>
<dbReference type="InterPro" id="IPR011989">
    <property type="entry name" value="ARM-like"/>
</dbReference>
<gene>
    <name evidence="6" type="ORF">TEOVI_000834600</name>
</gene>
<organism evidence="6 7">
    <name type="scientific">Trypanosoma equiperdum</name>
    <dbReference type="NCBI Taxonomy" id="5694"/>
    <lineage>
        <taxon>Eukaryota</taxon>
        <taxon>Discoba</taxon>
        <taxon>Euglenozoa</taxon>
        <taxon>Kinetoplastea</taxon>
        <taxon>Metakinetoplastina</taxon>
        <taxon>Trypanosomatida</taxon>
        <taxon>Trypanosomatidae</taxon>
        <taxon>Trypanosoma</taxon>
    </lineage>
</organism>
<dbReference type="InterPro" id="IPR021841">
    <property type="entry name" value="VAC14_Fig4p-bd"/>
</dbReference>
<evidence type="ECO:0000313" key="7">
    <source>
        <dbReference type="Proteomes" id="UP000195570"/>
    </source>
</evidence>
<evidence type="ECO:0000256" key="2">
    <source>
        <dbReference type="ARBA" id="ARBA00010225"/>
    </source>
</evidence>
<dbReference type="PANTHER" id="PTHR16023">
    <property type="entry name" value="TAX1 BINDING PROTEIN-RELATED"/>
    <property type="match status" value="1"/>
</dbReference>
<dbReference type="GO" id="GO:0006661">
    <property type="term" value="P:phosphatidylinositol biosynthetic process"/>
    <property type="evidence" value="ECO:0007669"/>
    <property type="project" value="InterPro"/>
</dbReference>
<protein>
    <submittedName>
        <fullName evidence="6">Vacuolar protein 14 C-terminal Fig4p binding, putative</fullName>
    </submittedName>
</protein>
<dbReference type="GO" id="GO:0010008">
    <property type="term" value="C:endosome membrane"/>
    <property type="evidence" value="ECO:0007669"/>
    <property type="project" value="TreeGrafter"/>
</dbReference>
<proteinExistence type="inferred from homology"/>
<evidence type="ECO:0000313" key="6">
    <source>
        <dbReference type="EMBL" id="SCU68545.1"/>
    </source>
</evidence>
<keyword evidence="7" id="KW-1185">Reference proteome</keyword>
<comment type="subcellular location">
    <subcellularLocation>
        <location evidence="1">Endomembrane system</location>
    </subcellularLocation>
</comment>
<dbReference type="Gene3D" id="1.25.10.10">
    <property type="entry name" value="Leucine-rich Repeat Variant"/>
    <property type="match status" value="1"/>
</dbReference>
<evidence type="ECO:0000256" key="3">
    <source>
        <dbReference type="ARBA" id="ARBA00022737"/>
    </source>
</evidence>
<evidence type="ECO:0000256" key="1">
    <source>
        <dbReference type="ARBA" id="ARBA00004308"/>
    </source>
</evidence>
<dbReference type="RefSeq" id="XP_067079690.1">
    <property type="nucleotide sequence ID" value="XM_067223589.1"/>
</dbReference>
<reference evidence="6" key="1">
    <citation type="submission" date="2016-09" db="EMBL/GenBank/DDBJ databases">
        <authorList>
            <person name="Hebert L."/>
            <person name="Moumen B."/>
        </authorList>
    </citation>
    <scope>NUCLEOTIDE SEQUENCE [LARGE SCALE GENOMIC DNA]</scope>
    <source>
        <strain evidence="6">OVI</strain>
    </source>
</reference>
<accession>A0A1G4I9N8</accession>
<dbReference type="InterPro" id="IPR016024">
    <property type="entry name" value="ARM-type_fold"/>
</dbReference>
<evidence type="ECO:0000259" key="5">
    <source>
        <dbReference type="Pfam" id="PF11916"/>
    </source>
</evidence>
<keyword evidence="3" id="KW-0677">Repeat</keyword>
<dbReference type="Pfam" id="PF11916">
    <property type="entry name" value="Vac14_Fig4_bd"/>
    <property type="match status" value="1"/>
</dbReference>
<dbReference type="InterPro" id="IPR026825">
    <property type="entry name" value="Vac14"/>
</dbReference>
<evidence type="ECO:0000256" key="4">
    <source>
        <dbReference type="ARBA" id="ARBA00023136"/>
    </source>
</evidence>
<dbReference type="GO" id="GO:0070772">
    <property type="term" value="C:PAS complex"/>
    <property type="evidence" value="ECO:0007669"/>
    <property type="project" value="InterPro"/>
</dbReference>
<dbReference type="EMBL" id="CZPT02001001">
    <property type="protein sequence ID" value="SCU68545.1"/>
    <property type="molecule type" value="Genomic_DNA"/>
</dbReference>
<dbReference type="AlphaFoldDB" id="A0A1G4I9N8"/>
<name>A0A1G4I9N8_TRYEQ</name>
<feature type="domain" description="Vacuolar protein 14 C-terminal Fig4-binding" evidence="5">
    <location>
        <begin position="452"/>
        <end position="636"/>
    </location>
</feature>
<dbReference type="Proteomes" id="UP000195570">
    <property type="component" value="Unassembled WGS sequence"/>
</dbReference>
<dbReference type="VEuPathDB" id="TriTrypDB:TEOVI_000834600"/>
<comment type="caution">
    <text evidence="6">The sequence shown here is derived from an EMBL/GenBank/DDBJ whole genome shotgun (WGS) entry which is preliminary data.</text>
</comment>
<sequence length="691" mass="77549">MGESFVPARSFKLLVDAKVELRQKGAKEVSQKVSTVFRSSSITEAYEITTKELHEIERSLLRTTSPTYRRGGMIAIRAIIASLPPRNHEQRLVEDLATIVFDSVADVDVSVRMAAFEAAHALVRNLQQQLLNFCFLRTFRGVACGISEGDKRVVLLAREVSSAIRELVTGNDNFSFKTELFVTFINETLVPFCCATGDEGSTHSAVVEWCLEWIYHVLNLPGDDFIIQLWQLLKPLLLLSGTCNGSEALSLLQKCLGKTKDAFTRHVDVRVAKLVSIACECVQDANAALAKKSALEWISELHTVGALELLDLTDGVVKACLSQLGSKDLETRLAAQKVNQKITQFIAAPRDDTKAIPYEAVLKGVLEQLADRSVEEVRVAALEWIVLVLHAAPDVLECCFDASFDTTVALLCDRSLHVVHKCIEVLCLISGEVHFDHFIARLVDLIHTKADVLLPKVPTIIKQLQLRYQEEDLGQCEKLCLKLADVVSSHKDKRFVEKFVITLNTMLLTSRELLPLREVLHRGVDDARAREAFLGLYNCFCYNTVSALSLCFLSRAYEHAYQLVRFMGSCEMSANTLVQLERLVRLIETPALSYVRIALMEPSKCLPLVRTLFAMQLILPQCSPQYMILYRRIKTIPSLARLEREDSANAVQGSNNAIWEQLLNQSKEAQRCTAEFERRFFLQQMGDADIL</sequence>